<dbReference type="Pfam" id="PF16242">
    <property type="entry name" value="Pyrid_ox_like"/>
    <property type="match status" value="1"/>
</dbReference>
<evidence type="ECO:0000259" key="1">
    <source>
        <dbReference type="Pfam" id="PF16242"/>
    </source>
</evidence>
<protein>
    <recommendedName>
        <fullName evidence="1">General stress protein FMN-binding split barrel domain-containing protein</fullName>
    </recommendedName>
</protein>
<dbReference type="HOGENOM" id="CLU_818418_0_0_7"/>
<dbReference type="SUPFAM" id="SSF50475">
    <property type="entry name" value="FMN-binding split barrel"/>
    <property type="match status" value="1"/>
</dbReference>
<organism evidence="2 3">
    <name type="scientific">Myxococcus xanthus (strain DK1622)</name>
    <dbReference type="NCBI Taxonomy" id="246197"/>
    <lineage>
        <taxon>Bacteria</taxon>
        <taxon>Pseudomonadati</taxon>
        <taxon>Myxococcota</taxon>
        <taxon>Myxococcia</taxon>
        <taxon>Myxococcales</taxon>
        <taxon>Cystobacterineae</taxon>
        <taxon>Myxococcaceae</taxon>
        <taxon>Myxococcus</taxon>
    </lineage>
</organism>
<dbReference type="PANTHER" id="PTHR34818:SF1">
    <property type="entry name" value="PROTEIN BLI-3"/>
    <property type="match status" value="1"/>
</dbReference>
<keyword evidence="3" id="KW-1185">Reference proteome</keyword>
<accession>Q1DFJ5</accession>
<dbReference type="InterPro" id="IPR052917">
    <property type="entry name" value="Stress-Dev_Protein"/>
</dbReference>
<dbReference type="eggNOG" id="COG3871">
    <property type="taxonomic scope" value="Bacteria"/>
</dbReference>
<dbReference type="Proteomes" id="UP000002402">
    <property type="component" value="Chromosome"/>
</dbReference>
<dbReference type="EnsemblBacteria" id="ABF92407">
    <property type="protein sequence ID" value="ABF92407"/>
    <property type="gene ID" value="MXAN_0298"/>
</dbReference>
<dbReference type="KEGG" id="mxa:MXAN_0298"/>
<dbReference type="InterPro" id="IPR012349">
    <property type="entry name" value="Split_barrel_FMN-bd"/>
</dbReference>
<gene>
    <name evidence="2" type="ordered locus">MXAN_0298</name>
</gene>
<dbReference type="AlphaFoldDB" id="Q1DFJ5"/>
<dbReference type="PANTHER" id="PTHR34818">
    <property type="entry name" value="PROTEIN BLI-3"/>
    <property type="match status" value="1"/>
</dbReference>
<dbReference type="STRING" id="246197.MXAN_0298"/>
<proteinExistence type="predicted"/>
<dbReference type="Gene3D" id="2.30.110.10">
    <property type="entry name" value="Electron Transport, Fmn-binding Protein, Chain A"/>
    <property type="match status" value="1"/>
</dbReference>
<dbReference type="EMBL" id="CP000113">
    <property type="protein sequence ID" value="ABF92407.1"/>
    <property type="molecule type" value="Genomic_DNA"/>
</dbReference>
<sequence length="339" mass="37671">MAQAHGLKSLLGLTKETKPASRLVTVSRRSRLFGQIRRICGRVRTTRRSTTCCPCQGSKCVEVLIDWVDPGGCELGTCCSEMSGAPQMFRHFRTARCTTASERQGGRPDSHVCYLAADSCLLWQPTRQGSGPRNSSPAASPWPARPYVLLELHDGERKVSLMEETGERTMGQPQGVVQGDRREFEELLKDYDTALLTTRGADGHFHTRPMAVAKKHKSGTVLWFATWADTQKVQDLESDPHCSLAFHASEDSATYLSVSGVAEVVRDRRAIHDLWEPGWKPWFPQGPDEGDIALLRFTPEHAEYVHPAGGKLKVLFSTAKALVTKQRPDIAPKKELDLH</sequence>
<evidence type="ECO:0000313" key="2">
    <source>
        <dbReference type="EMBL" id="ABF92407.1"/>
    </source>
</evidence>
<feature type="domain" description="General stress protein FMN-binding split barrel" evidence="1">
    <location>
        <begin position="181"/>
        <end position="329"/>
    </location>
</feature>
<dbReference type="InterPro" id="IPR038725">
    <property type="entry name" value="YdaG_split_barrel_FMN-bd"/>
</dbReference>
<reference evidence="2 3" key="1">
    <citation type="journal article" date="2006" name="Proc. Natl. Acad. Sci. U.S.A.">
        <title>Evolution of sensory complexity recorded in a myxobacterial genome.</title>
        <authorList>
            <person name="Goldman B.S."/>
            <person name="Nierman W.C."/>
            <person name="Kaiser D."/>
            <person name="Slater S.C."/>
            <person name="Durkin A.S."/>
            <person name="Eisen J.A."/>
            <person name="Ronning C.M."/>
            <person name="Barbazuk W.B."/>
            <person name="Blanchard M."/>
            <person name="Field C."/>
            <person name="Halling C."/>
            <person name="Hinkle G."/>
            <person name="Iartchuk O."/>
            <person name="Kim H.S."/>
            <person name="Mackenzie C."/>
            <person name="Madupu R."/>
            <person name="Miller N."/>
            <person name="Shvartsbeyn A."/>
            <person name="Sullivan S.A."/>
            <person name="Vaudin M."/>
            <person name="Wiegand R."/>
            <person name="Kaplan H.B."/>
        </authorList>
    </citation>
    <scope>NUCLEOTIDE SEQUENCE [LARGE SCALE GENOMIC DNA]</scope>
    <source>
        <strain evidence="3">DK1622</strain>
    </source>
</reference>
<evidence type="ECO:0000313" key="3">
    <source>
        <dbReference type="Proteomes" id="UP000002402"/>
    </source>
</evidence>
<name>Q1DFJ5_MYXXD</name>